<evidence type="ECO:0000313" key="2">
    <source>
        <dbReference type="Proteomes" id="UP000675781"/>
    </source>
</evidence>
<protein>
    <submittedName>
        <fullName evidence="1">Uncharacterized protein</fullName>
    </submittedName>
</protein>
<reference evidence="1" key="1">
    <citation type="submission" date="2021-04" db="EMBL/GenBank/DDBJ databases">
        <title>Genome based classification of Actinospica acidithermotolerans sp. nov., an actinobacterium isolated from an Indonesian hot spring.</title>
        <authorList>
            <person name="Kusuma A.B."/>
            <person name="Putra K.E."/>
            <person name="Nafisah S."/>
            <person name="Loh J."/>
            <person name="Nouioui I."/>
            <person name="Goodfellow M."/>
        </authorList>
    </citation>
    <scope>NUCLEOTIDE SEQUENCE</scope>
    <source>
        <strain evidence="1">CSCA 57</strain>
    </source>
</reference>
<proteinExistence type="predicted"/>
<keyword evidence="2" id="KW-1185">Reference proteome</keyword>
<evidence type="ECO:0000313" key="1">
    <source>
        <dbReference type="EMBL" id="MBR7837143.1"/>
    </source>
</evidence>
<accession>A0A941ETV8</accession>
<dbReference type="Proteomes" id="UP000675781">
    <property type="component" value="Unassembled WGS sequence"/>
</dbReference>
<organism evidence="1 2">
    <name type="scientific">Actinospica durhamensis</name>
    <dbReference type="NCBI Taxonomy" id="1508375"/>
    <lineage>
        <taxon>Bacteria</taxon>
        <taxon>Bacillati</taxon>
        <taxon>Actinomycetota</taxon>
        <taxon>Actinomycetes</taxon>
        <taxon>Catenulisporales</taxon>
        <taxon>Actinospicaceae</taxon>
        <taxon>Actinospica</taxon>
    </lineage>
</organism>
<dbReference type="EMBL" id="JAGSOG010000183">
    <property type="protein sequence ID" value="MBR7837143.1"/>
    <property type="molecule type" value="Genomic_DNA"/>
</dbReference>
<sequence>MEREIEVVFIDAEGGQAFGHTRLELGTLLERIASPTTFFIHGELWDVEAADPNTHAGLEERGSARLTLRRQQPIAAAAPVGDLRSGMSSLCNALPPMTGQPTVMRAPYLKLHEDVWRDVEFVADGAQPAITRNFSEIAAVLAEAAKQRTAYFGRCAVRAEPAAPLDGVTIGVDELATVLGQNADAAYPVVIDGPPPGRDIPNGLVLGGFAFDIGGGTCVYGRNVRSQIAELGVYRAAGGVPEASRVASALSALMRTHSLSLVDWRARAQLRTAAQITAWLSP</sequence>
<gene>
    <name evidence="1" type="ORF">KDL01_27955</name>
</gene>
<name>A0A941ETV8_9ACTN</name>
<dbReference type="RefSeq" id="WP_212531612.1">
    <property type="nucleotide sequence ID" value="NZ_JAGSOG010000183.1"/>
</dbReference>
<comment type="caution">
    <text evidence="1">The sequence shown here is derived from an EMBL/GenBank/DDBJ whole genome shotgun (WGS) entry which is preliminary data.</text>
</comment>
<dbReference type="AlphaFoldDB" id="A0A941ETV8"/>